<dbReference type="RefSeq" id="WP_249657668.1">
    <property type="nucleotide sequence ID" value="NZ_JAMFMA010000002.1"/>
</dbReference>
<keyword evidence="2" id="KW-1185">Reference proteome</keyword>
<accession>A0ABT0PTF4</accession>
<comment type="caution">
    <text evidence="1">The sequence shown here is derived from an EMBL/GenBank/DDBJ whole genome shotgun (WGS) entry which is preliminary data.</text>
</comment>
<sequence>MKVRLIFFLFSPVFLWSQNNIQVHVDNVPSEHGKVNVAVYDSDKTFLKFDGVVQSQSLPASEDGVDFRLEGLPPGEYALAVFHDANGNNKLDKNWLGIPTEKVAFSKGKMKTFGPPSYRECCFKVEGDTQVTITF</sequence>
<dbReference type="EMBL" id="JAMFMA010000002">
    <property type="protein sequence ID" value="MCL6274491.1"/>
    <property type="molecule type" value="Genomic_DNA"/>
</dbReference>
<dbReference type="Pfam" id="PF09912">
    <property type="entry name" value="DUF2141"/>
    <property type="match status" value="1"/>
</dbReference>
<evidence type="ECO:0000313" key="1">
    <source>
        <dbReference type="EMBL" id="MCL6274491.1"/>
    </source>
</evidence>
<name>A0ABT0PTF4_9FLAO</name>
<reference evidence="1 2" key="1">
    <citation type="submission" date="2022-05" db="EMBL/GenBank/DDBJ databases">
        <authorList>
            <person name="Park J.-S."/>
        </authorList>
    </citation>
    <scope>NUCLEOTIDE SEQUENCE [LARGE SCALE GENOMIC DNA]</scope>
    <source>
        <strain evidence="1 2">2012CJ35-5</strain>
    </source>
</reference>
<organism evidence="1 2">
    <name type="scientific">Flagellimonas spongiicola</name>
    <dbReference type="NCBI Taxonomy" id="2942208"/>
    <lineage>
        <taxon>Bacteria</taxon>
        <taxon>Pseudomonadati</taxon>
        <taxon>Bacteroidota</taxon>
        <taxon>Flavobacteriia</taxon>
        <taxon>Flavobacteriales</taxon>
        <taxon>Flavobacteriaceae</taxon>
        <taxon>Flagellimonas</taxon>
    </lineage>
</organism>
<dbReference type="InterPro" id="IPR018673">
    <property type="entry name" value="DUF2141"/>
</dbReference>
<protein>
    <submittedName>
        <fullName evidence="1">DUF2141 domain-containing protein</fullName>
    </submittedName>
</protein>
<dbReference type="Proteomes" id="UP001203607">
    <property type="component" value="Unassembled WGS sequence"/>
</dbReference>
<proteinExistence type="predicted"/>
<evidence type="ECO:0000313" key="2">
    <source>
        <dbReference type="Proteomes" id="UP001203607"/>
    </source>
</evidence>
<gene>
    <name evidence="1" type="ORF">M3P19_10740</name>
</gene>